<dbReference type="PANTHER" id="PTHR30221">
    <property type="entry name" value="SMALL-CONDUCTANCE MECHANOSENSITIVE CHANNEL"/>
    <property type="match status" value="1"/>
</dbReference>
<evidence type="ECO:0000256" key="2">
    <source>
        <dbReference type="ARBA" id="ARBA00022692"/>
    </source>
</evidence>
<comment type="subcellular location">
    <subcellularLocation>
        <location evidence="5">Cell inner membrane</location>
        <topology evidence="5">Multi-pass membrane protein</topology>
    </subcellularLocation>
    <subcellularLocation>
        <location evidence="1">Membrane</location>
    </subcellularLocation>
</comment>
<keyword evidence="2 5" id="KW-0812">Transmembrane</keyword>
<dbReference type="CDD" id="cd00038">
    <property type="entry name" value="CAP_ED"/>
    <property type="match status" value="1"/>
</dbReference>
<sequence length="476" mass="51538">MLTFLHTYPLLLSASLLLIDLLVWRAIPLQRRNWRIAARLLAFVLFSAVLISAGMSPLQPAPWPDDVARNLMATVLEIAWWLFAARTLTVVLGLMLIARSGHTGRLLQDVLGALIFLVAIVAAAAYVMQLPVKGLLATSGVMAIVIGLALQSTLSDVFSGIVLNTTRPYQIDDWISIDGTEGKVIDIDWRATRLLTGNGSMAVIPNSVAAKAKLLNFSRPSDVHGVSISVVVPAQVRPRRVLDALEKTLQGSSALLATPAPKVTIKATTLESVEYEASGFVSDMGKKGEVRNLLFDLAHRHLQAAGVVWNADSTPRPWSRQRSLLEDVRIFRSLGNDEKDSLSQRMVPVEYLAGQVILGVGEASAHVLVIGTGVVSAAIRDGDTSVEAGRMGPGEVLGVEGLLDGESSYAEFRSLSSCLLYRIDKDDVRSCLEQRGEVKAALSKLARFRQQASQSLLLQKPAAIKKGGFLSWLHNK</sequence>
<accession>A0A6B3P1J5</accession>
<evidence type="ECO:0000256" key="5">
    <source>
        <dbReference type="RuleBase" id="RU369025"/>
    </source>
</evidence>
<keyword evidence="5" id="KW-0406">Ion transport</keyword>
<dbReference type="GO" id="GO:0005886">
    <property type="term" value="C:plasma membrane"/>
    <property type="evidence" value="ECO:0007669"/>
    <property type="project" value="UniProtKB-SubCell"/>
</dbReference>
<comment type="similarity">
    <text evidence="5">Belongs to the MscS (TC 1.A.23) family.</text>
</comment>
<keyword evidence="4 5" id="KW-0472">Membrane</keyword>
<feature type="transmembrane region" description="Helical" evidence="5">
    <location>
        <begin position="36"/>
        <end position="58"/>
    </location>
</feature>
<organism evidence="8 10">
    <name type="scientific">Pseudomonas brassicae</name>
    <dbReference type="NCBI Taxonomy" id="2708063"/>
    <lineage>
        <taxon>Bacteria</taxon>
        <taxon>Pseudomonadati</taxon>
        <taxon>Pseudomonadota</taxon>
        <taxon>Gammaproteobacteria</taxon>
        <taxon>Pseudomonadales</taxon>
        <taxon>Pseudomonadaceae</taxon>
        <taxon>Pseudomonas</taxon>
    </lineage>
</organism>
<evidence type="ECO:0000313" key="9">
    <source>
        <dbReference type="Proteomes" id="UP000480410"/>
    </source>
</evidence>
<keyword evidence="5" id="KW-0407">Ion channel</keyword>
<dbReference type="SUPFAM" id="SSF51206">
    <property type="entry name" value="cAMP-binding domain-like"/>
    <property type="match status" value="1"/>
</dbReference>
<evidence type="ECO:0000256" key="3">
    <source>
        <dbReference type="ARBA" id="ARBA00022989"/>
    </source>
</evidence>
<evidence type="ECO:0000256" key="4">
    <source>
        <dbReference type="ARBA" id="ARBA00023136"/>
    </source>
</evidence>
<dbReference type="InterPro" id="IPR018490">
    <property type="entry name" value="cNMP-bd_dom_sf"/>
</dbReference>
<comment type="function">
    <text evidence="5">Mechanosensitive channel that participates in the regulation of osmotic pressure changes within the cell, opening in response to stretch forces in the membrane lipid bilayer, without the need for other proteins. Contributes to normal resistance to hypoosmotic shock. Forms an ion channel of 1.0 nanosiemens conductance with a slight preference for anions.</text>
</comment>
<keyword evidence="3 5" id="KW-1133">Transmembrane helix</keyword>
<reference evidence="9 10" key="1">
    <citation type="submission" date="2020-02" db="EMBL/GenBank/DDBJ databases">
        <title>Broccoli isolated Pseudomonas sp.</title>
        <authorList>
            <person name="Fujikawa T."/>
            <person name="Sawada H."/>
        </authorList>
    </citation>
    <scope>NUCLEOTIDE SEQUENCE [LARGE SCALE GENOMIC DNA]</scope>
    <source>
        <strain evidence="8 10">MAFF212427</strain>
        <strain evidence="7 9">MAFF212428</strain>
    </source>
</reference>
<dbReference type="Pfam" id="PF00924">
    <property type="entry name" value="MS_channel_2nd"/>
    <property type="match status" value="1"/>
</dbReference>
<dbReference type="RefSeq" id="WP_163950144.1">
    <property type="nucleotide sequence ID" value="NZ_JAAHBU010000428.1"/>
</dbReference>
<evidence type="ECO:0000313" key="7">
    <source>
        <dbReference type="EMBL" id="NER59266.1"/>
    </source>
</evidence>
<dbReference type="EMBL" id="JAAHBU010000428">
    <property type="protein sequence ID" value="NER66298.1"/>
    <property type="molecule type" value="Genomic_DNA"/>
</dbReference>
<evidence type="ECO:0000259" key="6">
    <source>
        <dbReference type="PROSITE" id="PS50042"/>
    </source>
</evidence>
<dbReference type="Gene3D" id="2.30.30.60">
    <property type="match status" value="1"/>
</dbReference>
<dbReference type="SMART" id="SM00100">
    <property type="entry name" value="cNMP"/>
    <property type="match status" value="1"/>
</dbReference>
<dbReference type="AlphaFoldDB" id="A0A6B3P1J5"/>
<dbReference type="Proteomes" id="UP000482634">
    <property type="component" value="Unassembled WGS sequence"/>
</dbReference>
<evidence type="ECO:0000313" key="8">
    <source>
        <dbReference type="EMBL" id="NER66298.1"/>
    </source>
</evidence>
<dbReference type="SUPFAM" id="SSF50182">
    <property type="entry name" value="Sm-like ribonucleoproteins"/>
    <property type="match status" value="1"/>
</dbReference>
<dbReference type="InterPro" id="IPR023408">
    <property type="entry name" value="MscS_beta-dom_sf"/>
</dbReference>
<dbReference type="InterPro" id="IPR014710">
    <property type="entry name" value="RmlC-like_jellyroll"/>
</dbReference>
<protein>
    <recommendedName>
        <fullName evidence="5">Small-conductance mechanosensitive channel</fullName>
    </recommendedName>
</protein>
<evidence type="ECO:0000256" key="1">
    <source>
        <dbReference type="ARBA" id="ARBA00004370"/>
    </source>
</evidence>
<dbReference type="PANTHER" id="PTHR30221:SF1">
    <property type="entry name" value="SMALL-CONDUCTANCE MECHANOSENSITIVE CHANNEL"/>
    <property type="match status" value="1"/>
</dbReference>
<name>A0A6B3P1J5_9PSED</name>
<dbReference type="InterPro" id="IPR045275">
    <property type="entry name" value="MscS_archaea/bacteria_type"/>
</dbReference>
<comment type="caution">
    <text evidence="8">The sequence shown here is derived from an EMBL/GenBank/DDBJ whole genome shotgun (WGS) entry which is preliminary data.</text>
</comment>
<evidence type="ECO:0000313" key="10">
    <source>
        <dbReference type="Proteomes" id="UP000482634"/>
    </source>
</evidence>
<dbReference type="PROSITE" id="PS50042">
    <property type="entry name" value="CNMP_BINDING_3"/>
    <property type="match status" value="1"/>
</dbReference>
<gene>
    <name evidence="7" type="ORF">G3435_03340</name>
    <name evidence="8" type="ORF">G3436_23595</name>
</gene>
<keyword evidence="5" id="KW-0997">Cell inner membrane</keyword>
<keyword evidence="5" id="KW-1003">Cell membrane</keyword>
<feature type="transmembrane region" description="Helical" evidence="5">
    <location>
        <begin position="110"/>
        <end position="128"/>
    </location>
</feature>
<feature type="transmembrane region" description="Helical" evidence="5">
    <location>
        <begin position="78"/>
        <end position="98"/>
    </location>
</feature>
<dbReference type="Proteomes" id="UP000480410">
    <property type="component" value="Unassembled WGS sequence"/>
</dbReference>
<dbReference type="InterPro" id="IPR010920">
    <property type="entry name" value="LSM_dom_sf"/>
</dbReference>
<comment type="subunit">
    <text evidence="5">Homoheptamer.</text>
</comment>
<accession>A0A6M0CNY7</accession>
<dbReference type="Gene3D" id="2.60.120.10">
    <property type="entry name" value="Jelly Rolls"/>
    <property type="match status" value="1"/>
</dbReference>
<dbReference type="EMBL" id="JAAHBV010000055">
    <property type="protein sequence ID" value="NER59266.1"/>
    <property type="molecule type" value="Genomic_DNA"/>
</dbReference>
<dbReference type="Pfam" id="PF00027">
    <property type="entry name" value="cNMP_binding"/>
    <property type="match status" value="1"/>
</dbReference>
<keyword evidence="5" id="KW-0813">Transport</keyword>
<dbReference type="Gene3D" id="1.10.287.1260">
    <property type="match status" value="1"/>
</dbReference>
<proteinExistence type="inferred from homology"/>
<dbReference type="PIRSF" id="PIRSF026673">
    <property type="entry name" value="UCP026673_ion_chan"/>
    <property type="match status" value="1"/>
</dbReference>
<dbReference type="InterPro" id="IPR006685">
    <property type="entry name" value="MscS_channel_2nd"/>
</dbReference>
<feature type="transmembrane region" description="Helical" evidence="5">
    <location>
        <begin position="6"/>
        <end position="24"/>
    </location>
</feature>
<dbReference type="InterPro" id="IPR016846">
    <property type="entry name" value="cNMP-bd_ion_channel"/>
</dbReference>
<dbReference type="InterPro" id="IPR000595">
    <property type="entry name" value="cNMP-bd_dom"/>
</dbReference>
<dbReference type="GO" id="GO:0008381">
    <property type="term" value="F:mechanosensitive monoatomic ion channel activity"/>
    <property type="evidence" value="ECO:0007669"/>
    <property type="project" value="InterPro"/>
</dbReference>
<keyword evidence="10" id="KW-1185">Reference proteome</keyword>
<feature type="domain" description="Cyclic nucleotide-binding" evidence="6">
    <location>
        <begin position="330"/>
        <end position="432"/>
    </location>
</feature>